<sequence length="134" mass="14775">MTSYSVLPSGPRPTVIATWPGEWSDHSVKVTTLADTDQASELAHVLTRLSEGAWDAAAWLDTYSAIEAGLTTLIDQLRAPADKISEIHLPEGGYRHTDQWSFTDVKGPASGRTARVRERDDPRPAAHDRRRTVL</sequence>
<dbReference type="RefSeq" id="WP_110343881.1">
    <property type="nucleotide sequence ID" value="NZ_JBHVKT010000022.1"/>
</dbReference>
<accession>A0A318L977</accession>
<name>A0A318L977_9PSEU</name>
<evidence type="ECO:0000256" key="1">
    <source>
        <dbReference type="SAM" id="MobiDB-lite"/>
    </source>
</evidence>
<gene>
    <name evidence="2" type="ORF">BA062_36810</name>
</gene>
<feature type="compositionally biased region" description="Basic and acidic residues" evidence="1">
    <location>
        <begin position="115"/>
        <end position="127"/>
    </location>
</feature>
<feature type="region of interest" description="Disordered" evidence="1">
    <location>
        <begin position="93"/>
        <end position="134"/>
    </location>
</feature>
<evidence type="ECO:0000313" key="2">
    <source>
        <dbReference type="EMBL" id="PXY17722.1"/>
    </source>
</evidence>
<dbReference type="AlphaFoldDB" id="A0A318L977"/>
<keyword evidence="3" id="KW-1185">Reference proteome</keyword>
<dbReference type="Proteomes" id="UP000247892">
    <property type="component" value="Unassembled WGS sequence"/>
</dbReference>
<dbReference type="EMBL" id="MASU01000024">
    <property type="protein sequence ID" value="PXY17722.1"/>
    <property type="molecule type" value="Genomic_DNA"/>
</dbReference>
<reference evidence="2 3" key="1">
    <citation type="submission" date="2016-07" db="EMBL/GenBank/DDBJ databases">
        <title>Draft genome sequence of Prauserella sp. YIM 121212, isolated from alkaline soil.</title>
        <authorList>
            <person name="Ruckert C."/>
            <person name="Albersmeier A."/>
            <person name="Jiang C.-L."/>
            <person name="Jiang Y."/>
            <person name="Kalinowski J."/>
            <person name="Schneider O."/>
            <person name="Winkler A."/>
            <person name="Zotchev S.B."/>
        </authorList>
    </citation>
    <scope>NUCLEOTIDE SEQUENCE [LARGE SCALE GENOMIC DNA]</scope>
    <source>
        <strain evidence="2 3">YIM 121212</strain>
    </source>
</reference>
<comment type="caution">
    <text evidence="2">The sequence shown here is derived from an EMBL/GenBank/DDBJ whole genome shotgun (WGS) entry which is preliminary data.</text>
</comment>
<dbReference type="OrthoDB" id="4449268at2"/>
<proteinExistence type="predicted"/>
<protein>
    <submittedName>
        <fullName evidence="2">Uncharacterized protein</fullName>
    </submittedName>
</protein>
<evidence type="ECO:0000313" key="3">
    <source>
        <dbReference type="Proteomes" id="UP000247892"/>
    </source>
</evidence>
<organism evidence="2 3">
    <name type="scientific">Prauserella flavalba</name>
    <dbReference type="NCBI Taxonomy" id="1477506"/>
    <lineage>
        <taxon>Bacteria</taxon>
        <taxon>Bacillati</taxon>
        <taxon>Actinomycetota</taxon>
        <taxon>Actinomycetes</taxon>
        <taxon>Pseudonocardiales</taxon>
        <taxon>Pseudonocardiaceae</taxon>
        <taxon>Prauserella</taxon>
    </lineage>
</organism>